<feature type="compositionally biased region" description="Basic and acidic residues" evidence="1">
    <location>
        <begin position="373"/>
        <end position="386"/>
    </location>
</feature>
<feature type="compositionally biased region" description="Basic and acidic residues" evidence="1">
    <location>
        <begin position="295"/>
        <end position="308"/>
    </location>
</feature>
<dbReference type="Proteomes" id="UP000750711">
    <property type="component" value="Unassembled WGS sequence"/>
</dbReference>
<evidence type="ECO:0000313" key="2">
    <source>
        <dbReference type="EMBL" id="KAH0551409.1"/>
    </source>
</evidence>
<feature type="compositionally biased region" description="Low complexity" evidence="1">
    <location>
        <begin position="48"/>
        <end position="58"/>
    </location>
</feature>
<feature type="compositionally biased region" description="Polar residues" evidence="1">
    <location>
        <begin position="233"/>
        <end position="244"/>
    </location>
</feature>
<dbReference type="AlphaFoldDB" id="A0A9P8IBZ5"/>
<comment type="caution">
    <text evidence="2">The sequence shown here is derived from an EMBL/GenBank/DDBJ whole genome shotgun (WGS) entry which is preliminary data.</text>
</comment>
<reference evidence="2" key="1">
    <citation type="submission" date="2021-03" db="EMBL/GenBank/DDBJ databases">
        <title>Comparative genomics and phylogenomic investigation of the class Geoglossomycetes provide insights into ecological specialization and systematics.</title>
        <authorList>
            <person name="Melie T."/>
            <person name="Pirro S."/>
            <person name="Miller A.N."/>
            <person name="Quandt A."/>
        </authorList>
    </citation>
    <scope>NUCLEOTIDE SEQUENCE</scope>
    <source>
        <strain evidence="2">CAQ_001_2017</strain>
    </source>
</reference>
<proteinExistence type="predicted"/>
<protein>
    <submittedName>
        <fullName evidence="2">Uncharacterized protein</fullName>
    </submittedName>
</protein>
<gene>
    <name evidence="2" type="ORF">GP486_007377</name>
</gene>
<feature type="compositionally biased region" description="Low complexity" evidence="1">
    <location>
        <begin position="316"/>
        <end position="327"/>
    </location>
</feature>
<feature type="non-terminal residue" evidence="2">
    <location>
        <position position="556"/>
    </location>
</feature>
<organism evidence="2 3">
    <name type="scientific">Trichoglossum hirsutum</name>
    <dbReference type="NCBI Taxonomy" id="265104"/>
    <lineage>
        <taxon>Eukaryota</taxon>
        <taxon>Fungi</taxon>
        <taxon>Dikarya</taxon>
        <taxon>Ascomycota</taxon>
        <taxon>Pezizomycotina</taxon>
        <taxon>Geoglossomycetes</taxon>
        <taxon>Geoglossales</taxon>
        <taxon>Geoglossaceae</taxon>
        <taxon>Trichoglossum</taxon>
    </lineage>
</organism>
<feature type="region of interest" description="Disordered" evidence="1">
    <location>
        <begin position="1"/>
        <end position="556"/>
    </location>
</feature>
<accession>A0A9P8IBZ5</accession>
<feature type="compositionally biased region" description="Low complexity" evidence="1">
    <location>
        <begin position="20"/>
        <end position="31"/>
    </location>
</feature>
<feature type="compositionally biased region" description="Polar residues" evidence="1">
    <location>
        <begin position="536"/>
        <end position="545"/>
    </location>
</feature>
<name>A0A9P8IBZ5_9PEZI</name>
<sequence length="556" mass="59625">MSAGRTVVDSEDEEQDLHLSPPGSSPAAQASTVDISNSSPDAPPAPDPSAETSTTSTTLSKEALNRSIHNAHFALVEPTPDAKATSATVHPDIQPSAPSPLLSRVKRGNTSSKLDPPARDEFTFIASSASEFSPPPAKRMRGKTMGATTAKTKDRKPKRSKSTGQTPDAVVEEESDTWEPANASKLLGEPTGLRRTRGMGDDGVVEGLPKPKRPKRNATPKEPVNTEIRIDLTSDSAALSTTQKQEYERISISSSSPPHKPPAMPGSRTSVAGPERDPEESSTIPFSSSPPIPDRLSERAKLGSKFEEPQIANLPSSSVASASASRALKNYSKMRRARTVTGAGNEHLDRAFSGDEFSLGSKRKNHRGKRASKSPEELDSKKETKGVRTSSSSVAPGGYTSGEDELGLEGIEIEKERYRPRPSRSRGGGVDVVELSSTGMEPPKPRPGSKKHDIQPPVSAMPSEPKLKPHPDDIETDASSRVKSPAALKATETDDSEFDHPTKAVARPKRKKSTVVVQEDDDDDNDDADYDTSLDQGTNNSNHTPLPTKPKQKKRL</sequence>
<keyword evidence="3" id="KW-1185">Reference proteome</keyword>
<evidence type="ECO:0000256" key="1">
    <source>
        <dbReference type="SAM" id="MobiDB-lite"/>
    </source>
</evidence>
<dbReference type="EMBL" id="JAGHQM010002048">
    <property type="protein sequence ID" value="KAH0551409.1"/>
    <property type="molecule type" value="Genomic_DNA"/>
</dbReference>
<feature type="compositionally biased region" description="Acidic residues" evidence="1">
    <location>
        <begin position="518"/>
        <end position="532"/>
    </location>
</feature>
<feature type="compositionally biased region" description="Basic residues" evidence="1">
    <location>
        <begin position="361"/>
        <end position="372"/>
    </location>
</feature>
<evidence type="ECO:0000313" key="3">
    <source>
        <dbReference type="Proteomes" id="UP000750711"/>
    </source>
</evidence>